<dbReference type="InterPro" id="IPR032006">
    <property type="entry name" value="TMIE"/>
</dbReference>
<feature type="compositionally biased region" description="Basic and acidic residues" evidence="12">
    <location>
        <begin position="3144"/>
        <end position="3169"/>
    </location>
</feature>
<feature type="compositionally biased region" description="Basic residues" evidence="12">
    <location>
        <begin position="2858"/>
        <end position="2869"/>
    </location>
</feature>
<feature type="compositionally biased region" description="Basic and acidic residues" evidence="12">
    <location>
        <begin position="3753"/>
        <end position="3768"/>
    </location>
</feature>
<evidence type="ECO:0000256" key="3">
    <source>
        <dbReference type="ARBA" id="ARBA00009385"/>
    </source>
</evidence>
<keyword evidence="10 11" id="KW-1015">Disulfide bond</keyword>
<evidence type="ECO:0000256" key="5">
    <source>
        <dbReference type="ARBA" id="ARBA00022536"/>
    </source>
</evidence>
<gene>
    <name evidence="15" type="primary">TENM2_1</name>
    <name evidence="15" type="ORF">DERF_006635</name>
</gene>
<evidence type="ECO:0000313" key="15">
    <source>
        <dbReference type="EMBL" id="KAH9515860.1"/>
    </source>
</evidence>
<dbReference type="Pfam" id="PF24329">
    <property type="entry name" value="FN-plug_TEN1-4"/>
    <property type="match status" value="1"/>
</dbReference>
<reference evidence="15" key="2">
    <citation type="journal article" date="2022" name="Res Sq">
        <title>Comparative Genomics Reveals Insights into the Divergent Evolution of Astigmatic Mites and Household Pest Adaptations.</title>
        <authorList>
            <person name="Xiong Q."/>
            <person name="Wan A.T.-Y."/>
            <person name="Liu X.-Y."/>
            <person name="Fung C.S.-H."/>
            <person name="Xiao X."/>
            <person name="Malainual N."/>
            <person name="Hou J."/>
            <person name="Wang L."/>
            <person name="Wang M."/>
            <person name="Yang K."/>
            <person name="Cui Y."/>
            <person name="Leung E."/>
            <person name="Nong W."/>
            <person name="Shin S.-K."/>
            <person name="Au S."/>
            <person name="Jeong K.Y."/>
            <person name="Chew F.T."/>
            <person name="Hui J."/>
            <person name="Leung T.F."/>
            <person name="Tungtrongchitr A."/>
            <person name="Zhong N."/>
            <person name="Liu Z."/>
            <person name="Tsui S."/>
        </authorList>
    </citation>
    <scope>NUCLEOTIDE SEQUENCE</scope>
    <source>
        <strain evidence="15">Derf</strain>
        <tissue evidence="15">Whole organism</tissue>
    </source>
</reference>
<feature type="region of interest" description="Disordered" evidence="12">
    <location>
        <begin position="3135"/>
        <end position="3172"/>
    </location>
</feature>
<feature type="compositionally biased region" description="Basic and acidic residues" evidence="12">
    <location>
        <begin position="3413"/>
        <end position="3439"/>
    </location>
</feature>
<accession>A0A922L3Q8</accession>
<keyword evidence="16" id="KW-1185">Reference proteome</keyword>
<reference evidence="15" key="1">
    <citation type="submission" date="2013-05" db="EMBL/GenBank/DDBJ databases">
        <authorList>
            <person name="Yim A.K.Y."/>
            <person name="Chan T.F."/>
            <person name="Ji K.M."/>
            <person name="Liu X.Y."/>
            <person name="Zhou J.W."/>
            <person name="Li R.Q."/>
            <person name="Yang K.Y."/>
            <person name="Li J."/>
            <person name="Li M."/>
            <person name="Law P.T.W."/>
            <person name="Wu Y.L."/>
            <person name="Cai Z.L."/>
            <person name="Qin H."/>
            <person name="Bao Y."/>
            <person name="Leung R.K.K."/>
            <person name="Ng P.K.S."/>
            <person name="Zou J."/>
            <person name="Zhong X.J."/>
            <person name="Ran P.X."/>
            <person name="Zhong N.S."/>
            <person name="Liu Z.G."/>
            <person name="Tsui S.K.W."/>
        </authorList>
    </citation>
    <scope>NUCLEOTIDE SEQUENCE</scope>
    <source>
        <strain evidence="15">Derf</strain>
        <tissue evidence="15">Whole organism</tissue>
    </source>
</reference>
<feature type="disulfide bond" evidence="11">
    <location>
        <begin position="729"/>
        <end position="738"/>
    </location>
</feature>
<dbReference type="InterPro" id="IPR056820">
    <property type="entry name" value="TEN_TTR-like"/>
</dbReference>
<proteinExistence type="inferred from homology"/>
<evidence type="ECO:0000256" key="1">
    <source>
        <dbReference type="ARBA" id="ARBA00004167"/>
    </source>
</evidence>
<feature type="compositionally biased region" description="Low complexity" evidence="12">
    <location>
        <begin position="412"/>
        <end position="426"/>
    </location>
</feature>
<comment type="caution">
    <text evidence="11">Lacks conserved residue(s) required for the propagation of feature annotation.</text>
</comment>
<keyword evidence="6 13" id="KW-0812">Transmembrane</keyword>
<feature type="compositionally biased region" description="Low complexity" evidence="12">
    <location>
        <begin position="112"/>
        <end position="128"/>
    </location>
</feature>
<dbReference type="PROSITE" id="PS00022">
    <property type="entry name" value="EGF_1"/>
    <property type="match status" value="4"/>
</dbReference>
<feature type="region of interest" description="Disordered" evidence="12">
    <location>
        <begin position="3588"/>
        <end position="3610"/>
    </location>
</feature>
<dbReference type="GO" id="GO:0005886">
    <property type="term" value="C:plasma membrane"/>
    <property type="evidence" value="ECO:0007669"/>
    <property type="project" value="UniProtKB-SubCell"/>
</dbReference>
<evidence type="ECO:0000256" key="6">
    <source>
        <dbReference type="ARBA" id="ARBA00022692"/>
    </source>
</evidence>
<feature type="compositionally biased region" description="Basic and acidic residues" evidence="12">
    <location>
        <begin position="3535"/>
        <end position="3545"/>
    </location>
</feature>
<keyword evidence="7" id="KW-0677">Repeat</keyword>
<dbReference type="InterPro" id="IPR056823">
    <property type="entry name" value="TEN-like_YD-shell"/>
</dbReference>
<dbReference type="SUPFAM" id="SSF49464">
    <property type="entry name" value="Carboxypeptidase regulatory domain-like"/>
    <property type="match status" value="1"/>
</dbReference>
<feature type="compositionally biased region" description="Low complexity" evidence="12">
    <location>
        <begin position="249"/>
        <end position="269"/>
    </location>
</feature>
<dbReference type="InterPro" id="IPR008969">
    <property type="entry name" value="CarboxyPept-like_regulatory"/>
</dbReference>
<dbReference type="Pfam" id="PF25024">
    <property type="entry name" value="EGF_TEN"/>
    <property type="match status" value="1"/>
</dbReference>
<comment type="caution">
    <text evidence="15">The sequence shown here is derived from an EMBL/GenBank/DDBJ whole genome shotgun (WGS) entry which is preliminary data.</text>
</comment>
<dbReference type="GO" id="GO:0008045">
    <property type="term" value="P:motor neuron axon guidance"/>
    <property type="evidence" value="ECO:0007669"/>
    <property type="project" value="TreeGrafter"/>
</dbReference>
<dbReference type="Pfam" id="PF15636">
    <property type="entry name" value="Tox-GHH"/>
    <property type="match status" value="1"/>
</dbReference>
<feature type="compositionally biased region" description="Basic residues" evidence="12">
    <location>
        <begin position="3546"/>
        <end position="3555"/>
    </location>
</feature>
<feature type="compositionally biased region" description="Basic residues" evidence="12">
    <location>
        <begin position="3351"/>
        <end position="3361"/>
    </location>
</feature>
<organism evidence="15 16">
    <name type="scientific">Dermatophagoides farinae</name>
    <name type="common">American house dust mite</name>
    <dbReference type="NCBI Taxonomy" id="6954"/>
    <lineage>
        <taxon>Eukaryota</taxon>
        <taxon>Metazoa</taxon>
        <taxon>Ecdysozoa</taxon>
        <taxon>Arthropoda</taxon>
        <taxon>Chelicerata</taxon>
        <taxon>Arachnida</taxon>
        <taxon>Acari</taxon>
        <taxon>Acariformes</taxon>
        <taxon>Sarcoptiformes</taxon>
        <taxon>Astigmata</taxon>
        <taxon>Psoroptidia</taxon>
        <taxon>Analgoidea</taxon>
        <taxon>Pyroglyphidae</taxon>
        <taxon>Dermatophagoidinae</taxon>
        <taxon>Dermatophagoides</taxon>
    </lineage>
</organism>
<dbReference type="PROSITE" id="PS50026">
    <property type="entry name" value="EGF_3"/>
    <property type="match status" value="2"/>
</dbReference>
<dbReference type="Pfam" id="PF23093">
    <property type="entry name" value="GBD_Tenm3"/>
    <property type="match status" value="1"/>
</dbReference>
<keyword evidence="9 13" id="KW-0472">Membrane</keyword>
<evidence type="ECO:0000256" key="10">
    <source>
        <dbReference type="ARBA" id="ARBA00023157"/>
    </source>
</evidence>
<dbReference type="InterPro" id="IPR057629">
    <property type="entry name" value="Teneurin1-4_GBD"/>
</dbReference>
<dbReference type="InterPro" id="IPR000742">
    <property type="entry name" value="EGF"/>
</dbReference>
<dbReference type="Pfam" id="PF16038">
    <property type="entry name" value="TMIE"/>
    <property type="match status" value="1"/>
</dbReference>
<evidence type="ECO:0000256" key="11">
    <source>
        <dbReference type="PROSITE-ProRule" id="PRU00076"/>
    </source>
</evidence>
<evidence type="ECO:0000256" key="13">
    <source>
        <dbReference type="SAM" id="Phobius"/>
    </source>
</evidence>
<evidence type="ECO:0000259" key="14">
    <source>
        <dbReference type="PROSITE" id="PS50026"/>
    </source>
</evidence>
<dbReference type="Gene3D" id="2.180.10.10">
    <property type="entry name" value="RHS repeat-associated core"/>
    <property type="match status" value="2"/>
</dbReference>
<dbReference type="Gene3D" id="2.10.25.10">
    <property type="entry name" value="Laminin"/>
    <property type="match status" value="7"/>
</dbReference>
<dbReference type="SUPFAM" id="SSF63829">
    <property type="entry name" value="Calcium-dependent phosphotriesterase"/>
    <property type="match status" value="1"/>
</dbReference>
<evidence type="ECO:0000256" key="9">
    <source>
        <dbReference type="ARBA" id="ARBA00023136"/>
    </source>
</evidence>
<feature type="domain" description="EGF-like" evidence="14">
    <location>
        <begin position="871"/>
        <end position="913"/>
    </location>
</feature>
<feature type="compositionally biased region" description="Basic and acidic residues" evidence="12">
    <location>
        <begin position="60"/>
        <end position="70"/>
    </location>
</feature>
<feature type="region of interest" description="Disordered" evidence="12">
    <location>
        <begin position="112"/>
        <end position="132"/>
    </location>
</feature>
<evidence type="ECO:0000256" key="4">
    <source>
        <dbReference type="ARBA" id="ARBA00022475"/>
    </source>
</evidence>
<feature type="compositionally biased region" description="Basic and acidic residues" evidence="12">
    <location>
        <begin position="3446"/>
        <end position="3519"/>
    </location>
</feature>
<dbReference type="Proteomes" id="UP000790347">
    <property type="component" value="Unassembled WGS sequence"/>
</dbReference>
<evidence type="ECO:0000256" key="2">
    <source>
        <dbReference type="ARBA" id="ARBA00004236"/>
    </source>
</evidence>
<dbReference type="Pfam" id="PF25021">
    <property type="entry name" value="TEN_NHL"/>
    <property type="match status" value="1"/>
</dbReference>
<feature type="region of interest" description="Disordered" evidence="12">
    <location>
        <begin position="40"/>
        <end position="86"/>
    </location>
</feature>
<feature type="compositionally biased region" description="Polar residues" evidence="12">
    <location>
        <begin position="236"/>
        <end position="248"/>
    </location>
</feature>
<name>A0A922L3Q8_DERFA</name>
<dbReference type="Gene3D" id="2.120.10.30">
    <property type="entry name" value="TolB, C-terminal domain"/>
    <property type="match status" value="2"/>
</dbReference>
<evidence type="ECO:0000256" key="7">
    <source>
        <dbReference type="ARBA" id="ARBA00022737"/>
    </source>
</evidence>
<dbReference type="FunFam" id="2.10.25.10:FF:000013">
    <property type="entry name" value="Teneurin transmembrane protein 4"/>
    <property type="match status" value="1"/>
</dbReference>
<dbReference type="SMART" id="SM00181">
    <property type="entry name" value="EGF"/>
    <property type="match status" value="7"/>
</dbReference>
<feature type="region of interest" description="Disordered" evidence="12">
    <location>
        <begin position="1883"/>
        <end position="1904"/>
    </location>
</feature>
<dbReference type="InterPro" id="IPR056822">
    <property type="entry name" value="TEN_NHL"/>
</dbReference>
<feature type="region of interest" description="Disordered" evidence="12">
    <location>
        <begin position="3338"/>
        <end position="3560"/>
    </location>
</feature>
<dbReference type="InterPro" id="IPR057627">
    <property type="entry name" value="FN-plug_TEN1-4"/>
</dbReference>
<dbReference type="PANTHER" id="PTHR11219">
    <property type="entry name" value="TENEURIN AND N-ACETYLGLUCOSAMINE-1-PHOSPHODIESTER ALPHA-N-ACETYLGLUCOSAMINIDASE"/>
    <property type="match status" value="1"/>
</dbReference>
<dbReference type="InterPro" id="IPR051216">
    <property type="entry name" value="Teneurin"/>
</dbReference>
<sequence>MIIFTAFYKEYCNRKYEMKMIKLLLFASRADFTFGRSIGRHPMPIPHSEDSETDEYNVIDSDRQYERIGDRGSSTGTTSSSRSSNHNGALVDPLILSQGAHHIHNAHNLFINNNHNKSSQSSSSHTNTMGKQHMPTTVMTTTSAAAVAHPTHYAESAIYRRSRGNGGNGVSGSCLGSPLDSEPPPLIPESQLFISGTNGPNQSVNSLLEQGWKSQHSTLEFGHLNHHHHHQHHLNTQSTPTQPPLSNQNTTILSNLDSTTNTSNATTTTSVHPVNMAPVYESACLMRTASGSLYIPSDNKGAFKPSIQSINEFTIGGTLKKPDRRLPTVGANHSHFSRPLATHLSGSRFRKILSVQWNWKYTAIAFILISMALLIAITYIMSSALSVANMAQNTNCPVMVDDILELNPAAAQQPQPLQPSSSSSTNPGGGGGGGIPIIGIGNNNNFLGRNNFHAGVGVGHSRNPFNNPYPFGTTITTTTTTAATSHHYVPSSISSFTNIQQLGRTYSQRVPSFGYWHLRYHQLEPSLVKFNLSLPSSFSQTNNMGGNSPSVLAIYGNRDKPATHTRYDFVEFIDRVLMATSATASLVIGRQRLKRANEHHSMATMHIIQKEFTKYLDNGIWFLTLYNDAPLYVDVSLDLSLATDELCPFNCRGHGVCIAGHCKCDPGYNGESCDLMTCPVLCSGRGQYLSGECVCNSGWKGKECHIREDECEVPNCNGHGDCIDGTCHCFAGYKGDHCENVDCLDPKCSGHGHCMSGVCICGKGWKGGDCSEPDNEATHCLPDCSGHGNFDLQLQQCICDERWSGSDCSQERCDLDCGTNGHCEDGECVCDEGWSGDKCLTRLCDPRCLEHGQCQNGTCICAKGWNGKHCSLAGCVNDCSEHGECVRQHLTTPNDELLWVCVCEPGYAGLDCSVALESQCGDNIDNDKDGLVDCADPECCQKESVQSFAQKMAFNDSRASVIRGQIVDSGGLGITGVRVGVSTDPFLGFTMTRENGWFDLLVNGGGSVTLHFHREPFKSVQKVVNVPINEIIVLDKISLNLEGQISITNDVDNKKSAICSDHDYDKMKPIVVATWKQPFQNSHSSDQSAVLAESQIVQESIRMPGTGIHLVYHSSRSNGYLSTIELQLTPDKIEPTLRLVYLKISIEGILFEKIFEADPNILYTFAWNRRNVYRQKVYGLANAVIQVGYQYNNCANVIWEMQTVQLAGHDMPISEIGGWNIDVHHRYNFHEGILQKGDGSNVYLKKNSKLLTTSVGDGQQRPLHCSYCNGLAKDQRLLAPVALASAPDGSLYIGDFNLIRRLRPDGTISTVVELSESSVAYKYHLAVGSVDALNHPTIPRNNLEVFVGSGVKCLPGDRTACGDGRSAREAKLSYPKGIVLAPTGELYIADGTNIRMVDTFGIIHTIIGDHYHKSHWKPIPCSGSTPINKLILRWPTQLAISPLDQTLHILDDHMVLKVTNDKRIIIVAGRPSHCPSYIHHRHQTNDSEDKKELSDSKEPLATQVFLETPQAITFGPNGDLYIAESDSQNTNRVRVVSVSDQRISRFAGADINCSCMDVSCKCFSPDDLLAVNAHLSTISSITVTPDGKVHISDQENLRVRTVYSPLPQQNPSTGEYEIVWPETHEVYVFNRHGQHISTKSALTGTLIYSFAYNVNAINGKISSVTDAAGNKIYILRDYSNQVKSIENSQGEKCRLAMNRQGLLASFTTSSNYAIKFNYQGNLDALLTSRTDSWGKSTLYKYDEYGRVIQVVLPTGDVMRLSNRLAFDGTTKLLVTYNDIDLMRLDVGDKYISKNLLQGDEIFTLERLSNINPSTKGSSHKLAMRKRDTSHLEIESMSSPVIADSWSKMSELWPLPSIMRIIYNSENVKRIEWKYFVRRNSPSSMPNKLSGNTGNDPTKKPSLTSIGRKLKFNGNTILSIEYDKDANQQTLFDHSTRPILHMAFDNVARPIKFISNFNLTPVALEYDQFGRLLSWKRGALSLQLSYDLKGRVTSVKHGDGSSTALKYADTTLGPTEIIKDSGSSRYLLQYDANGGLTAIMTPAGHRNELYRQVSLGFYKLLFLPSGFHNPFTIQYDEWGRTITKLLPNNSGRKVMIYNSLGLIQTELCGAEKTEYIYHTGSDLIKSINKASSDNFDYKAEYRHQGSLLKEERIRFNPRTELSNYKLRYKYDGVGHINEVEFELQGRNVETKKLKYSMLTGMEEGVDTFIFKRHSANVVQIGDERLLKTIATDSYGRMVGITFSVWNKELFSQVIQYEPRRSRIAQSRLKYGANYINSNHTYTSSGFLEQVLISGSSSVSNVVARSLFGYDIDGNLKTIQEGDNELKIRRDEAGRARSFGDNGEDLFMIDERGFTISRDSTNKYMLNANGQLTGVMLKDGTQNDLAISYHYDHKNRLMSRFVTSSSNTQNRTQFIYDQTRPSSISHCVIDSRIIGFIYDTNGHLIALTIEGTKYYVASDHLGSPVAVYTGDGVLVKEIIRDVWGKILKDSNPSFWLPIDFRGSIRDPLTGLNHFEDGRVYDASIAQWLTPSWDAFDKDLSNMIHLYRFENNDPVNPAHFVEKMDGSIGSLPMANIESWLQTLGYRLDFIFDEQIETKRHSFMQSPPIITSLNSERKNLIEIFNHLSMIPESKIKLPFNSNPGSFLDMHEISIAIMPSPLSAALISRTPRITTVHSIEIDKNPIINSVLTNVFNGTYSLPFHLVHHSKDEFFFVQPSQNDVHQRMQRDIEQLHKLGSMVNVSKISDSDSSYSTSHLLVNTGNIMLNIRYGASFDEEINRVARLARRKAVQEAWQREIYYLRHSLPGLVKSDWSTEEKKTLLHSGIVREYFGSDIHGIERYPQLADDPTNVRFKRDSSNLLSRKRRNHSRRQQRSSSLLHEKIGSLSRQIIIKMCKQSANMTIKPILILALTFHLLFAKQLIAEAENDDESKQTQMPSSSPTPPPPPPVVICQSPIDLTVDSSWLEQVVFGDFRIWHIMFSCLGILTVIAVLLCCLFRCRIPRTKQEIEADYTRRKITKLINTHLSKIKLEELEFDPSNLLPVLKRVEDLEENRVKKHRSFELRHMNWRQRLKRLFSRKDLSFEEDVDDQKDDIHGVKMSKEEMEKVEKQVESAKIDSTAFNIITDHIAILSNGFESEKDQKKRIKREQKEQKKLEKEKKEKKEMKKLNKESKSQLPTKLIEKDNGKLLELKAAELEKDVNKTNESKSDDIALIMDTVKSEPSTKVDGKSSKLKEIVQSKLMTETTAKKSSKFSLRNTVMGLMSGFLAGGGRSEPKQSEPEPELKTVESSKSSLHEEIVINIGLVGRQTKDDEEIIEREYDNIPEIKVLKESDDAIEDVVDETNIDKNYNEKASKSKSSKSKHKISRMDAIAERNRLQIPEVIISDINVARDSKMKKNSKDLKSKEKEKKISKKKSSRIEAKEHDEKKKKSKDSKQKEIDTQKSKPSKSVLKDKSKKLEKIEKQKSEKEPSKKIEKEKPEKESSKKIEKEKKKIKVKCEKSKKSKELDQKHAKHRDKESKSEVNDQIPPPYPGQSKRVIVFDEQKDKKSSKPKSSKSKLLKSIDEAEIVPTKSSSSTFKLLKKVMEKDKSPRKEKLVELKKQSKIHSSHSDAHDDDERLIHKQLTTVSSSEIEIPVEHVYTDPSTFSQPIQIHHYHHHDKSAGPSTSMFTSQLPVEHVETIEKFAASSPTGDQHRRLIIEKTRNVMFDVGGGHYSRIQSPQHLYPLIEIQPDESQIKMKKKKKVKLSDNVAIAGPKDSNKDKKKDGKSSRHN</sequence>
<feature type="region of interest" description="Disordered" evidence="12">
    <location>
        <begin position="2924"/>
        <end position="2943"/>
    </location>
</feature>
<dbReference type="Pfam" id="PF25023">
    <property type="entry name" value="TEN_YD-shell"/>
    <property type="match status" value="1"/>
</dbReference>
<feature type="disulfide bond" evidence="11">
    <location>
        <begin position="875"/>
        <end position="885"/>
    </location>
</feature>
<feature type="compositionally biased region" description="Basic and acidic residues" evidence="12">
    <location>
        <begin position="3269"/>
        <end position="3287"/>
    </location>
</feature>
<dbReference type="PROSITE" id="PS01186">
    <property type="entry name" value="EGF_2"/>
    <property type="match status" value="3"/>
</dbReference>
<feature type="region of interest" description="Disordered" evidence="12">
    <location>
        <begin position="226"/>
        <end position="269"/>
    </location>
</feature>
<feature type="compositionally biased region" description="Basic and acidic residues" evidence="12">
    <location>
        <begin position="3385"/>
        <end position="3405"/>
    </location>
</feature>
<dbReference type="FunFam" id="2.10.25.10:FF:000021">
    <property type="entry name" value="Teneurin transmembrane protein 2"/>
    <property type="match status" value="1"/>
</dbReference>
<keyword evidence="5 11" id="KW-0245">EGF-like domain</keyword>
<dbReference type="CDD" id="cd00054">
    <property type="entry name" value="EGF_CA"/>
    <property type="match status" value="2"/>
</dbReference>
<feature type="compositionally biased region" description="Basic and acidic residues" evidence="12">
    <location>
        <begin position="3588"/>
        <end position="3597"/>
    </location>
</feature>
<feature type="region of interest" description="Disordered" evidence="12">
    <location>
        <begin position="411"/>
        <end position="434"/>
    </location>
</feature>
<comment type="subcellular location">
    <subcellularLocation>
        <location evidence="2">Cell membrane</location>
    </subcellularLocation>
    <subcellularLocation>
        <location evidence="1">Membrane</location>
        <topology evidence="1">Single-pass membrane protein</topology>
    </subcellularLocation>
</comment>
<keyword evidence="8 13" id="KW-1133">Transmembrane helix</keyword>
<feature type="disulfide bond" evidence="11">
    <location>
        <begin position="903"/>
        <end position="912"/>
    </location>
</feature>
<evidence type="ECO:0000313" key="16">
    <source>
        <dbReference type="Proteomes" id="UP000790347"/>
    </source>
</evidence>
<feature type="domain" description="EGF-like" evidence="14">
    <location>
        <begin position="707"/>
        <end position="739"/>
    </location>
</feature>
<feature type="region of interest" description="Disordered" evidence="12">
    <location>
        <begin position="3734"/>
        <end position="3768"/>
    </location>
</feature>
<dbReference type="PANTHER" id="PTHR11219:SF72">
    <property type="entry name" value="TENEURIN-M"/>
    <property type="match status" value="1"/>
</dbReference>
<keyword evidence="4" id="KW-1003">Cell membrane</keyword>
<evidence type="ECO:0000256" key="8">
    <source>
        <dbReference type="ARBA" id="ARBA00022989"/>
    </source>
</evidence>
<feature type="transmembrane region" description="Helical" evidence="13">
    <location>
        <begin position="2971"/>
        <end position="2993"/>
    </location>
</feature>
<feature type="region of interest" description="Disordered" evidence="12">
    <location>
        <begin position="3262"/>
        <end position="3287"/>
    </location>
</feature>
<feature type="compositionally biased region" description="Basic and acidic residues" evidence="12">
    <location>
        <begin position="3340"/>
        <end position="3350"/>
    </location>
</feature>
<dbReference type="GO" id="GO:0008038">
    <property type="term" value="P:neuron recognition"/>
    <property type="evidence" value="ECO:0007669"/>
    <property type="project" value="UniProtKB-ARBA"/>
</dbReference>
<dbReference type="InterPro" id="IPR028916">
    <property type="entry name" value="Tox-GHH_dom"/>
</dbReference>
<dbReference type="InterPro" id="IPR011042">
    <property type="entry name" value="6-blade_b-propeller_TolB-like"/>
</dbReference>
<feature type="compositionally biased region" description="Low complexity" evidence="12">
    <location>
        <begin position="71"/>
        <end position="84"/>
    </location>
</feature>
<feature type="compositionally biased region" description="Polar residues" evidence="12">
    <location>
        <begin position="192"/>
        <end position="205"/>
    </location>
</feature>
<comment type="similarity">
    <text evidence="3">Belongs to the tenascin family. Teneurin subfamily.</text>
</comment>
<evidence type="ECO:0000256" key="12">
    <source>
        <dbReference type="SAM" id="MobiDB-lite"/>
    </source>
</evidence>
<feature type="compositionally biased region" description="Basic and acidic residues" evidence="12">
    <location>
        <begin position="3362"/>
        <end position="3372"/>
    </location>
</feature>
<protein>
    <submittedName>
        <fullName evidence="15">Teneurin-2</fullName>
    </submittedName>
</protein>
<feature type="region of interest" description="Disordered" evidence="12">
    <location>
        <begin position="2851"/>
        <end position="2874"/>
    </location>
</feature>
<feature type="region of interest" description="Disordered" evidence="12">
    <location>
        <begin position="164"/>
        <end position="205"/>
    </location>
</feature>
<dbReference type="EMBL" id="ASGP02000003">
    <property type="protein sequence ID" value="KAH9515860.1"/>
    <property type="molecule type" value="Genomic_DNA"/>
</dbReference>
<dbReference type="Pfam" id="PF25020">
    <property type="entry name" value="TTR_TEN1-4"/>
    <property type="match status" value="1"/>
</dbReference>
<feature type="transmembrane region" description="Helical" evidence="13">
    <location>
        <begin position="358"/>
        <end position="381"/>
    </location>
</feature>